<dbReference type="PANTHER" id="PTHR21310">
    <property type="entry name" value="AMINOGLYCOSIDE PHOSPHOTRANSFERASE-RELATED-RELATED"/>
    <property type="match status" value="1"/>
</dbReference>
<reference evidence="1 2" key="1">
    <citation type="journal article" date="2016" name="Genome Biol. Evol.">
        <title>Divergent and convergent evolution of fungal pathogenicity.</title>
        <authorList>
            <person name="Shang Y."/>
            <person name="Xiao G."/>
            <person name="Zheng P."/>
            <person name="Cen K."/>
            <person name="Zhan S."/>
            <person name="Wang C."/>
        </authorList>
    </citation>
    <scope>NUCLEOTIDE SEQUENCE [LARGE SCALE GENOMIC DNA]</scope>
    <source>
        <strain evidence="1 2">RCEF 264</strain>
    </source>
</reference>
<gene>
    <name evidence="1" type="ORF">SPI_09115</name>
</gene>
<sequence length="564" mass="63180">MPATIYLANGTTINCEEALESEKNIIVRNAQFNSLVQLSMRLWEQRAAASALVAMHVGVGPECIEMAHHSTWQRGMFNLVVPMLVKDKAAESTGTDKSLDKASNEVLLRIPMPAKLGEEQHPGSVADKLQCETASYIWMQRHCPEVRIPHLYGVGFPGANGGHFSHVSRLSIFRRVALYVRQLVASWLRRPVPSPYLPVAPPAESVPQPLAETGYMILEYLSEARFGKQLPYTVPHDQPLHDLYAQEPAKTRNLCRGFARIMLALARVPQPRIGAFRFCLADGTIRLDGRPVSCDMAILESEGAPRTVGLDTTYTSADRYVADLARFHESAFRAGPNAALDQADAEYQMAIMVVLRAVAHHFVGVRDGNGDRGGQPYLLHLSDSNPGNILVDDDWQVTAMFDLEWLFAAPVAELRAPLWLTWQDIHHITQDGYDDYCASRNIFMDVFREEEGKQTGTGETPLSDAMDASWTSQRTWYYASLSSVGGMTQIFQGRLKPLFWRTETKPDTDADTNSDTEPQKPALDLPYEALCRLWQPDAQTVVAQKLRDREQYMAGIERLFQDKE</sequence>
<dbReference type="InterPro" id="IPR051678">
    <property type="entry name" value="AGP_Transferase"/>
</dbReference>
<accession>A0A162K6A5</accession>
<dbReference type="EMBL" id="AZHD01000026">
    <property type="protein sequence ID" value="OAA53908.1"/>
    <property type="molecule type" value="Genomic_DNA"/>
</dbReference>
<dbReference type="Proteomes" id="UP000076874">
    <property type="component" value="Unassembled WGS sequence"/>
</dbReference>
<dbReference type="PANTHER" id="PTHR21310:SF37">
    <property type="entry name" value="AMINOGLYCOSIDE PHOSPHOTRANSFERASE DOMAIN-CONTAINING PROTEIN"/>
    <property type="match status" value="1"/>
</dbReference>
<dbReference type="GO" id="GO:0016740">
    <property type="term" value="F:transferase activity"/>
    <property type="evidence" value="ECO:0007669"/>
    <property type="project" value="UniProtKB-KW"/>
</dbReference>
<dbReference type="AlphaFoldDB" id="A0A162K6A5"/>
<dbReference type="OrthoDB" id="4869268at2759"/>
<evidence type="ECO:0000313" key="2">
    <source>
        <dbReference type="Proteomes" id="UP000076874"/>
    </source>
</evidence>
<proteinExistence type="predicted"/>
<evidence type="ECO:0000313" key="1">
    <source>
        <dbReference type="EMBL" id="OAA53908.1"/>
    </source>
</evidence>
<keyword evidence="1" id="KW-0808">Transferase</keyword>
<dbReference type="STRING" id="1081102.A0A162K6A5"/>
<organism evidence="1 2">
    <name type="scientific">Niveomyces insectorum RCEF 264</name>
    <dbReference type="NCBI Taxonomy" id="1081102"/>
    <lineage>
        <taxon>Eukaryota</taxon>
        <taxon>Fungi</taxon>
        <taxon>Dikarya</taxon>
        <taxon>Ascomycota</taxon>
        <taxon>Pezizomycotina</taxon>
        <taxon>Sordariomycetes</taxon>
        <taxon>Hypocreomycetidae</taxon>
        <taxon>Hypocreales</taxon>
        <taxon>Cordycipitaceae</taxon>
        <taxon>Niveomyces</taxon>
    </lineage>
</organism>
<name>A0A162K6A5_9HYPO</name>
<keyword evidence="2" id="KW-1185">Reference proteome</keyword>
<comment type="caution">
    <text evidence="1">The sequence shown here is derived from an EMBL/GenBank/DDBJ whole genome shotgun (WGS) entry which is preliminary data.</text>
</comment>
<protein>
    <submittedName>
        <fullName evidence="1">Aminoglycoside phosphotransferase</fullName>
    </submittedName>
</protein>